<keyword evidence="2" id="KW-0732">Signal</keyword>
<dbReference type="EMBL" id="JARBHB010000002">
    <property type="protein sequence ID" value="KAJ8891945.1"/>
    <property type="molecule type" value="Genomic_DNA"/>
</dbReference>
<feature type="signal peptide" evidence="2">
    <location>
        <begin position="1"/>
        <end position="37"/>
    </location>
</feature>
<accession>A0ABQ9I5L8</accession>
<feature type="region of interest" description="Disordered" evidence="1">
    <location>
        <begin position="368"/>
        <end position="401"/>
    </location>
</feature>
<evidence type="ECO:0000256" key="1">
    <source>
        <dbReference type="SAM" id="MobiDB-lite"/>
    </source>
</evidence>
<protein>
    <submittedName>
        <fullName evidence="3">Uncharacterized protein</fullName>
    </submittedName>
</protein>
<reference evidence="3 4" key="1">
    <citation type="submission" date="2023-02" db="EMBL/GenBank/DDBJ databases">
        <title>LHISI_Scaffold_Assembly.</title>
        <authorList>
            <person name="Stuart O.P."/>
            <person name="Cleave R."/>
            <person name="Magrath M.J.L."/>
            <person name="Mikheyev A.S."/>
        </authorList>
    </citation>
    <scope>NUCLEOTIDE SEQUENCE [LARGE SCALE GENOMIC DNA]</scope>
    <source>
        <strain evidence="3">Daus_M_001</strain>
        <tissue evidence="3">Leg muscle</tissue>
    </source>
</reference>
<gene>
    <name evidence="3" type="ORF">PR048_004505</name>
</gene>
<dbReference type="Proteomes" id="UP001159363">
    <property type="component" value="Chromosome 2"/>
</dbReference>
<evidence type="ECO:0000313" key="4">
    <source>
        <dbReference type="Proteomes" id="UP001159363"/>
    </source>
</evidence>
<proteinExistence type="predicted"/>
<keyword evidence="4" id="KW-1185">Reference proteome</keyword>
<comment type="caution">
    <text evidence="3">The sequence shown here is derived from an EMBL/GenBank/DDBJ whole genome shotgun (WGS) entry which is preliminary data.</text>
</comment>
<evidence type="ECO:0000256" key="2">
    <source>
        <dbReference type="SAM" id="SignalP"/>
    </source>
</evidence>
<organism evidence="3 4">
    <name type="scientific">Dryococelus australis</name>
    <dbReference type="NCBI Taxonomy" id="614101"/>
    <lineage>
        <taxon>Eukaryota</taxon>
        <taxon>Metazoa</taxon>
        <taxon>Ecdysozoa</taxon>
        <taxon>Arthropoda</taxon>
        <taxon>Hexapoda</taxon>
        <taxon>Insecta</taxon>
        <taxon>Pterygota</taxon>
        <taxon>Neoptera</taxon>
        <taxon>Polyneoptera</taxon>
        <taxon>Phasmatodea</taxon>
        <taxon>Verophasmatodea</taxon>
        <taxon>Anareolatae</taxon>
        <taxon>Phasmatidae</taxon>
        <taxon>Eurycanthinae</taxon>
        <taxon>Dryococelus</taxon>
    </lineage>
</organism>
<feature type="chain" id="PRO_5046065093" evidence="2">
    <location>
        <begin position="38"/>
        <end position="538"/>
    </location>
</feature>
<feature type="compositionally biased region" description="Polar residues" evidence="1">
    <location>
        <begin position="386"/>
        <end position="401"/>
    </location>
</feature>
<sequence length="538" mass="59845">MSSHFSPGRETIRRRLPLFFYAFLLLYFIPKPPEKWAATVAERLVYSPPTKVNRQVAIVPDDAAGRRVFSGISRFPRPCIPTLLHTHLASPSSALRTSTLRAAQISPLDSCFFTFYRHILKFFPGKREIRSHVARLRLFYCVRALTRKRRAGSQCVTSTDSPGLTAPDDVICTLQGADYRRIARASFTVVRPPPQPRLLTVTVVVRRLSSRAESHKATVLRSTRGAQEHPCLKYGLPRDEYAEFTGLRSWLLDNLLREVEARNCGTGRQQRECFPPQCSHHCEQPLPIFCPHFGRVTMCRQHEGWQKSRSKMGSPPGFSHAGIVLDEAAGQRVFSGISRFHHPCIPALLHTHIASPSSALDAPMLRAARTSPTQTTSRHRRCNSHYPANSSRTRRQNGITSQQHVTPFAQSAPGDLLCQPVVAQPIGRSKSSCLLAAANTLRAACQIIRGLVTGNSIDVQCLKSRLALRQVREISVTITAPRGSSRRGGTPQSQISFFLYNTCGLEVAKWYVPLTQPFMSHKGNSTDAVDRNGGSQVA</sequence>
<evidence type="ECO:0000313" key="3">
    <source>
        <dbReference type="EMBL" id="KAJ8891945.1"/>
    </source>
</evidence>
<name>A0ABQ9I5L8_9NEOP</name>